<accession>A0A6S7I4U9</accession>
<dbReference type="OrthoDB" id="5807442at2759"/>
<gene>
    <name evidence="1" type="ORF">PACLA_8A085959</name>
</gene>
<dbReference type="InterPro" id="IPR043128">
    <property type="entry name" value="Rev_trsase/Diguanyl_cyclase"/>
</dbReference>
<evidence type="ECO:0000313" key="1">
    <source>
        <dbReference type="EMBL" id="CAB4012087.1"/>
    </source>
</evidence>
<reference evidence="1" key="1">
    <citation type="submission" date="2020-04" db="EMBL/GenBank/DDBJ databases">
        <authorList>
            <person name="Alioto T."/>
            <person name="Alioto T."/>
            <person name="Gomez Garrido J."/>
        </authorList>
    </citation>
    <scope>NUCLEOTIDE SEQUENCE</scope>
    <source>
        <strain evidence="1">A484AB</strain>
    </source>
</reference>
<dbReference type="InterPro" id="IPR043502">
    <property type="entry name" value="DNA/RNA_pol_sf"/>
</dbReference>
<evidence type="ECO:0000313" key="2">
    <source>
        <dbReference type="Proteomes" id="UP001152795"/>
    </source>
</evidence>
<dbReference type="AlphaFoldDB" id="A0A6S7I4U9"/>
<dbReference type="SUPFAM" id="SSF56672">
    <property type="entry name" value="DNA/RNA polymerases"/>
    <property type="match status" value="1"/>
</dbReference>
<name>A0A6S7I4U9_PARCT</name>
<protein>
    <submittedName>
        <fullName evidence="1">Uncharacterized protein</fullName>
    </submittedName>
</protein>
<proteinExistence type="predicted"/>
<keyword evidence="2" id="KW-1185">Reference proteome</keyword>
<organism evidence="1 2">
    <name type="scientific">Paramuricea clavata</name>
    <name type="common">Red gorgonian</name>
    <name type="synonym">Violescent sea-whip</name>
    <dbReference type="NCBI Taxonomy" id="317549"/>
    <lineage>
        <taxon>Eukaryota</taxon>
        <taxon>Metazoa</taxon>
        <taxon>Cnidaria</taxon>
        <taxon>Anthozoa</taxon>
        <taxon>Octocorallia</taxon>
        <taxon>Malacalcyonacea</taxon>
        <taxon>Plexauridae</taxon>
        <taxon>Paramuricea</taxon>
    </lineage>
</organism>
<dbReference type="Gene3D" id="3.30.70.270">
    <property type="match status" value="1"/>
</dbReference>
<sequence>MVSPDGSMRQEERQASANRRFQALNIHATRETHHTRSQFHQARSVPSNKKKTVFDCWNEYHSVALEENDRHLTTFITPCGRYRNKTAPQDIPDKTKCIDDTLLWADNLTTNFFQAVNWLDICGRNGITLNPDKFTFGEDTVEFAGFQITMDTVRPRHRYIDVIRHFPTPTNNTDVRSWFGMINEVSYTFAATERLLQFRQLLKPGTPFKWNSALDQIFEESKSVIINEINEGIRIFDK</sequence>
<dbReference type="Proteomes" id="UP001152795">
    <property type="component" value="Unassembled WGS sequence"/>
</dbReference>
<dbReference type="PANTHER" id="PTHR33064:SF37">
    <property type="entry name" value="RIBONUCLEASE H"/>
    <property type="match status" value="1"/>
</dbReference>
<dbReference type="PANTHER" id="PTHR33064">
    <property type="entry name" value="POL PROTEIN"/>
    <property type="match status" value="1"/>
</dbReference>
<dbReference type="EMBL" id="CACRXK020007374">
    <property type="protein sequence ID" value="CAB4012087.1"/>
    <property type="molecule type" value="Genomic_DNA"/>
</dbReference>
<dbReference type="InterPro" id="IPR051320">
    <property type="entry name" value="Viral_Replic_Matur_Polypro"/>
</dbReference>
<comment type="caution">
    <text evidence="1">The sequence shown here is derived from an EMBL/GenBank/DDBJ whole genome shotgun (WGS) entry which is preliminary data.</text>
</comment>